<reference evidence="2" key="1">
    <citation type="journal article" date="2023" name="Genome Biol. Evol.">
        <title>First Whole Genome Sequence and Flow Cytometry Genome Size Data for the Lichen-Forming Fungus Ramalina farinacea (Ascomycota).</title>
        <authorList>
            <person name="Llewellyn T."/>
            <person name="Mian S."/>
            <person name="Hill R."/>
            <person name="Leitch I.J."/>
            <person name="Gaya E."/>
        </authorList>
    </citation>
    <scope>NUCLEOTIDE SEQUENCE</scope>
    <source>
        <strain evidence="2">LIQ254RAFAR</strain>
    </source>
</reference>
<accession>A0AA43TYW6</accession>
<dbReference type="Proteomes" id="UP001161017">
    <property type="component" value="Unassembled WGS sequence"/>
</dbReference>
<keyword evidence="3" id="KW-1185">Reference proteome</keyword>
<feature type="region of interest" description="Disordered" evidence="1">
    <location>
        <begin position="168"/>
        <end position="190"/>
    </location>
</feature>
<dbReference type="EMBL" id="JAPUFD010000021">
    <property type="protein sequence ID" value="MDI1492839.1"/>
    <property type="molecule type" value="Genomic_DNA"/>
</dbReference>
<evidence type="ECO:0000313" key="3">
    <source>
        <dbReference type="Proteomes" id="UP001161017"/>
    </source>
</evidence>
<gene>
    <name evidence="2" type="ORF">OHK93_004622</name>
</gene>
<name>A0AA43TYW6_9LECA</name>
<evidence type="ECO:0000313" key="2">
    <source>
        <dbReference type="EMBL" id="MDI1492839.1"/>
    </source>
</evidence>
<protein>
    <submittedName>
        <fullName evidence="2">Uncharacterized protein</fullName>
    </submittedName>
</protein>
<evidence type="ECO:0000256" key="1">
    <source>
        <dbReference type="SAM" id="MobiDB-lite"/>
    </source>
</evidence>
<sequence length="315" mass="35258">MRGNPPPTYPTRSSSLRAKEEFTIRPSPGRTIAASSRLAASFLPTAQSANFRRASAAVPPSSQPTPSLPLYLEEFYIDIGIIPTLPSLSPRDHLASIESMNDSIAVWASSNPVVGMHVAALAERLKVGRRFEGTLGLGSGEVDEWMLRRGLSRVDKGRGNERSFRERVRRMRDDAAASEKKKERDEAVRKWGQRGEDGWRDLPLVVVLLYSEVCGVDLTRMGDREGRAMLADWATRYWPVSDERMVEVMMEWGGERISKVDVDPRKWRGNDEGKVERVIERIRGLVGEDVRRSGTLVERLAVTATRIGSVRTGKK</sequence>
<dbReference type="AlphaFoldDB" id="A0AA43TYW6"/>
<proteinExistence type="predicted"/>
<comment type="caution">
    <text evidence="2">The sequence shown here is derived from an EMBL/GenBank/DDBJ whole genome shotgun (WGS) entry which is preliminary data.</text>
</comment>
<organism evidence="2 3">
    <name type="scientific">Ramalina farinacea</name>
    <dbReference type="NCBI Taxonomy" id="258253"/>
    <lineage>
        <taxon>Eukaryota</taxon>
        <taxon>Fungi</taxon>
        <taxon>Dikarya</taxon>
        <taxon>Ascomycota</taxon>
        <taxon>Pezizomycotina</taxon>
        <taxon>Lecanoromycetes</taxon>
        <taxon>OSLEUM clade</taxon>
        <taxon>Lecanoromycetidae</taxon>
        <taxon>Lecanorales</taxon>
        <taxon>Lecanorineae</taxon>
        <taxon>Ramalinaceae</taxon>
        <taxon>Ramalina</taxon>
    </lineage>
</organism>